<keyword evidence="2" id="KW-1185">Reference proteome</keyword>
<reference evidence="2" key="2">
    <citation type="submission" date="2015-01" db="EMBL/GenBank/DDBJ databases">
        <title>Evolutionary Origins and Diversification of the Mycorrhizal Mutualists.</title>
        <authorList>
            <consortium name="DOE Joint Genome Institute"/>
            <consortium name="Mycorrhizal Genomics Consortium"/>
            <person name="Kohler A."/>
            <person name="Kuo A."/>
            <person name="Nagy L.G."/>
            <person name="Floudas D."/>
            <person name="Copeland A."/>
            <person name="Barry K.W."/>
            <person name="Cichocki N."/>
            <person name="Veneault-Fourrey C."/>
            <person name="LaButti K."/>
            <person name="Lindquist E.A."/>
            <person name="Lipzen A."/>
            <person name="Lundell T."/>
            <person name="Morin E."/>
            <person name="Murat C."/>
            <person name="Riley R."/>
            <person name="Ohm R."/>
            <person name="Sun H."/>
            <person name="Tunlid A."/>
            <person name="Henrissat B."/>
            <person name="Grigoriev I.V."/>
            <person name="Hibbett D.S."/>
            <person name="Martin F."/>
        </authorList>
    </citation>
    <scope>NUCLEOTIDE SEQUENCE [LARGE SCALE GENOMIC DNA]</scope>
    <source>
        <strain evidence="2">441</strain>
    </source>
</reference>
<evidence type="ECO:0000313" key="1">
    <source>
        <dbReference type="EMBL" id="KIK16375.1"/>
    </source>
</evidence>
<protein>
    <submittedName>
        <fullName evidence="1">Uncharacterized protein</fullName>
    </submittedName>
</protein>
<organism evidence="1 2">
    <name type="scientific">Pisolithus microcarpus 441</name>
    <dbReference type="NCBI Taxonomy" id="765257"/>
    <lineage>
        <taxon>Eukaryota</taxon>
        <taxon>Fungi</taxon>
        <taxon>Dikarya</taxon>
        <taxon>Basidiomycota</taxon>
        <taxon>Agaricomycotina</taxon>
        <taxon>Agaricomycetes</taxon>
        <taxon>Agaricomycetidae</taxon>
        <taxon>Boletales</taxon>
        <taxon>Sclerodermatineae</taxon>
        <taxon>Pisolithaceae</taxon>
        <taxon>Pisolithus</taxon>
    </lineage>
</organism>
<accession>A0A0C9XV93</accession>
<sequence length="77" mass="8132">MARVPFNSHSILVRKLPQSSDDAVADIDTRVQENILLRNGNGGGVACTSCCDLGSIASVKQEIQITPSNGGRTSTPY</sequence>
<reference evidence="1 2" key="1">
    <citation type="submission" date="2014-04" db="EMBL/GenBank/DDBJ databases">
        <authorList>
            <consortium name="DOE Joint Genome Institute"/>
            <person name="Kuo A."/>
            <person name="Kohler A."/>
            <person name="Costa M.D."/>
            <person name="Nagy L.G."/>
            <person name="Floudas D."/>
            <person name="Copeland A."/>
            <person name="Barry K.W."/>
            <person name="Cichocki N."/>
            <person name="Veneault-Fourrey C."/>
            <person name="LaButti K."/>
            <person name="Lindquist E.A."/>
            <person name="Lipzen A."/>
            <person name="Lundell T."/>
            <person name="Morin E."/>
            <person name="Murat C."/>
            <person name="Sun H."/>
            <person name="Tunlid A."/>
            <person name="Henrissat B."/>
            <person name="Grigoriev I.V."/>
            <person name="Hibbett D.S."/>
            <person name="Martin F."/>
            <person name="Nordberg H.P."/>
            <person name="Cantor M.N."/>
            <person name="Hua S.X."/>
        </authorList>
    </citation>
    <scope>NUCLEOTIDE SEQUENCE [LARGE SCALE GENOMIC DNA]</scope>
    <source>
        <strain evidence="1 2">441</strain>
    </source>
</reference>
<dbReference type="EMBL" id="KN833859">
    <property type="protein sequence ID" value="KIK16375.1"/>
    <property type="molecule type" value="Genomic_DNA"/>
</dbReference>
<gene>
    <name evidence="1" type="ORF">PISMIDRAFT_268281</name>
</gene>
<dbReference type="HOGENOM" id="CLU_2639000_0_0_1"/>
<dbReference type="Proteomes" id="UP000054018">
    <property type="component" value="Unassembled WGS sequence"/>
</dbReference>
<name>A0A0C9XV93_9AGAM</name>
<dbReference type="AlphaFoldDB" id="A0A0C9XV93"/>
<evidence type="ECO:0000313" key="2">
    <source>
        <dbReference type="Proteomes" id="UP000054018"/>
    </source>
</evidence>
<proteinExistence type="predicted"/>